<dbReference type="InterPro" id="IPR039781">
    <property type="entry name" value="Rad21/Rec8-like"/>
</dbReference>
<proteinExistence type="inferred from homology"/>
<dbReference type="InterPro" id="IPR006909">
    <property type="entry name" value="Rad21/Rec8_C_eu"/>
</dbReference>
<feature type="domain" description="Rad21/Rec8-like protein N-terminal" evidence="6">
    <location>
        <begin position="1"/>
        <end position="103"/>
    </location>
</feature>
<organism evidence="7 8">
    <name type="scientific">Ramazzottius varieornatus</name>
    <name type="common">Water bear</name>
    <name type="synonym">Tardigrade</name>
    <dbReference type="NCBI Taxonomy" id="947166"/>
    <lineage>
        <taxon>Eukaryota</taxon>
        <taxon>Metazoa</taxon>
        <taxon>Ecdysozoa</taxon>
        <taxon>Tardigrada</taxon>
        <taxon>Eutardigrada</taxon>
        <taxon>Parachela</taxon>
        <taxon>Hypsibioidea</taxon>
        <taxon>Ramazzottiidae</taxon>
        <taxon>Ramazzottius</taxon>
    </lineage>
</organism>
<evidence type="ECO:0008006" key="9">
    <source>
        <dbReference type="Google" id="ProtNLM"/>
    </source>
</evidence>
<dbReference type="Gene3D" id="1.10.10.580">
    <property type="entry name" value="Structural maintenance of chromosome 1. Chain E"/>
    <property type="match status" value="1"/>
</dbReference>
<dbReference type="GO" id="GO:0008278">
    <property type="term" value="C:cohesin complex"/>
    <property type="evidence" value="ECO:0007669"/>
    <property type="project" value="InterPro"/>
</dbReference>
<dbReference type="GO" id="GO:0003682">
    <property type="term" value="F:chromatin binding"/>
    <property type="evidence" value="ECO:0007669"/>
    <property type="project" value="TreeGrafter"/>
</dbReference>
<dbReference type="Pfam" id="PF04825">
    <property type="entry name" value="Rad21_Rec8_N"/>
    <property type="match status" value="1"/>
</dbReference>
<feature type="domain" description="Rad21/Rec8-like protein C-terminal eukaryotic" evidence="5">
    <location>
        <begin position="512"/>
        <end position="561"/>
    </location>
</feature>
<protein>
    <recommendedName>
        <fullName evidence="9">Rad21/Rec8-like protein C-terminal eukaryotic domain-containing protein</fullName>
    </recommendedName>
</protein>
<dbReference type="InterPro" id="IPR036390">
    <property type="entry name" value="WH_DNA-bd_sf"/>
</dbReference>
<evidence type="ECO:0000313" key="8">
    <source>
        <dbReference type="Proteomes" id="UP000186922"/>
    </source>
</evidence>
<evidence type="ECO:0000259" key="6">
    <source>
        <dbReference type="Pfam" id="PF04825"/>
    </source>
</evidence>
<evidence type="ECO:0000256" key="2">
    <source>
        <dbReference type="ARBA" id="ARBA00009870"/>
    </source>
</evidence>
<reference evidence="7 8" key="1">
    <citation type="journal article" date="2016" name="Nat. Commun.">
        <title>Extremotolerant tardigrade genome and improved radiotolerance of human cultured cells by tardigrade-unique protein.</title>
        <authorList>
            <person name="Hashimoto T."/>
            <person name="Horikawa D.D."/>
            <person name="Saito Y."/>
            <person name="Kuwahara H."/>
            <person name="Kozuka-Hata H."/>
            <person name="Shin-I T."/>
            <person name="Minakuchi Y."/>
            <person name="Ohishi K."/>
            <person name="Motoyama A."/>
            <person name="Aizu T."/>
            <person name="Enomoto A."/>
            <person name="Kondo K."/>
            <person name="Tanaka S."/>
            <person name="Hara Y."/>
            <person name="Koshikawa S."/>
            <person name="Sagara H."/>
            <person name="Miura T."/>
            <person name="Yokobori S."/>
            <person name="Miyagawa K."/>
            <person name="Suzuki Y."/>
            <person name="Kubo T."/>
            <person name="Oyama M."/>
            <person name="Kohara Y."/>
            <person name="Fujiyama A."/>
            <person name="Arakawa K."/>
            <person name="Katayama T."/>
            <person name="Toyoda A."/>
            <person name="Kunieda T."/>
        </authorList>
    </citation>
    <scope>NUCLEOTIDE SEQUENCE [LARGE SCALE GENOMIC DNA]</scope>
    <source>
        <strain evidence="7 8">YOKOZUNA-1</strain>
    </source>
</reference>
<feature type="region of interest" description="Disordered" evidence="4">
    <location>
        <begin position="466"/>
        <end position="486"/>
    </location>
</feature>
<evidence type="ECO:0000256" key="1">
    <source>
        <dbReference type="ARBA" id="ARBA00004123"/>
    </source>
</evidence>
<dbReference type="GO" id="GO:0005634">
    <property type="term" value="C:nucleus"/>
    <property type="evidence" value="ECO:0007669"/>
    <property type="project" value="UniProtKB-SubCell"/>
</dbReference>
<keyword evidence="3" id="KW-0539">Nucleus</keyword>
<dbReference type="STRING" id="947166.A0A1D1W3I5"/>
<evidence type="ECO:0000256" key="4">
    <source>
        <dbReference type="SAM" id="MobiDB-lite"/>
    </source>
</evidence>
<dbReference type="SUPFAM" id="SSF46785">
    <property type="entry name" value="Winged helix' DNA-binding domain"/>
    <property type="match status" value="1"/>
</dbReference>
<keyword evidence="8" id="KW-1185">Reference proteome</keyword>
<dbReference type="Pfam" id="PF04824">
    <property type="entry name" value="Rad21_Rec8"/>
    <property type="match status" value="1"/>
</dbReference>
<comment type="caution">
    <text evidence="7">The sequence shown here is derived from an EMBL/GenBank/DDBJ whole genome shotgun (WGS) entry which is preliminary data.</text>
</comment>
<dbReference type="InterPro" id="IPR006910">
    <property type="entry name" value="Rad21_Rec8_N"/>
</dbReference>
<name>A0A1D1W3I5_RAMVA</name>
<sequence>MFYHAGILGKTGPLGTVWIVGHSSKKVSKKKILSTKILVVCEDLETHIGKFALPVRASLLLGATIILQRQTTYLLHDAQDLRKKMANARSAKAHVINMKTKPKEKMKAVLTMKGANALSMTADWDHNAMFEEVMEEIEQDDLHTLLQNNMARPEDITLPGAILVIDPIMEKFLEDQGKGPAFDEFGGAYVDPFADDELDKLRKDAEQTLPDQSQGLGGSNLDIPVDVPPQDLPAPVVIRQDVPGEKERGPEVVQAEGQQQPEVNVEDLTRHQPGAMQPPANRGRGRRGGRRRGPIVDLKTQISKDQMKLQLADKFIGTKPREDPRQAIAKAQQAHREKLVYTTGDTSYGKFLQDVKHRHFKDSAQVFKDLDRLSLEDDEDPFGWCAPAAPEPDVPRNARAVLAPGVEPEAVKSPERTVRTTEKRRTGGTTNELIVPQLEFSADEPSFHQANVTVGSEQPAAPQAVAQVSEEEVQEPAAKRRRRELRPDEKVEKLLEAADYFELRFEKFKYATEVEEVSFEKIMDGNSRKKVARCFTFMLQLVKDGRIRVRQDAPYAPIMIQKIDPNMSLADPAILSRSGYQ</sequence>
<dbReference type="GO" id="GO:0007062">
    <property type="term" value="P:sister chromatid cohesion"/>
    <property type="evidence" value="ECO:0007669"/>
    <property type="project" value="InterPro"/>
</dbReference>
<feature type="compositionally biased region" description="Basic residues" evidence="4">
    <location>
        <begin position="283"/>
        <end position="292"/>
    </location>
</feature>
<comment type="subcellular location">
    <subcellularLocation>
        <location evidence="1">Nucleus</location>
    </subcellularLocation>
</comment>
<comment type="similarity">
    <text evidence="2">Belongs to the rad21 family.</text>
</comment>
<dbReference type="AlphaFoldDB" id="A0A1D1W3I5"/>
<dbReference type="OrthoDB" id="10071381at2759"/>
<dbReference type="GO" id="GO:1990414">
    <property type="term" value="P:replication-born double-strand break repair via sister chromatid exchange"/>
    <property type="evidence" value="ECO:0007669"/>
    <property type="project" value="TreeGrafter"/>
</dbReference>
<feature type="region of interest" description="Disordered" evidence="4">
    <location>
        <begin position="269"/>
        <end position="292"/>
    </location>
</feature>
<dbReference type="InterPro" id="IPR023093">
    <property type="entry name" value="ScpA-like_C"/>
</dbReference>
<accession>A0A1D1W3I5</accession>
<evidence type="ECO:0000256" key="3">
    <source>
        <dbReference type="ARBA" id="ARBA00023242"/>
    </source>
</evidence>
<dbReference type="Proteomes" id="UP000186922">
    <property type="component" value="Unassembled WGS sequence"/>
</dbReference>
<dbReference type="EMBL" id="BDGG01000016">
    <property type="protein sequence ID" value="GAV08072.1"/>
    <property type="molecule type" value="Genomic_DNA"/>
</dbReference>
<gene>
    <name evidence="7" type="primary">RvY_17819-1</name>
    <name evidence="7" type="synonym">RvY_17819.1</name>
    <name evidence="7" type="ORF">RvY_17819</name>
</gene>
<evidence type="ECO:0000259" key="5">
    <source>
        <dbReference type="Pfam" id="PF04824"/>
    </source>
</evidence>
<evidence type="ECO:0000313" key="7">
    <source>
        <dbReference type="EMBL" id="GAV08072.1"/>
    </source>
</evidence>
<dbReference type="PANTHER" id="PTHR12585">
    <property type="entry name" value="SCC1 / RAD21 FAMILY MEMBER"/>
    <property type="match status" value="1"/>
</dbReference>
<dbReference type="PANTHER" id="PTHR12585:SF69">
    <property type="entry name" value="FI11703P"/>
    <property type="match status" value="1"/>
</dbReference>